<evidence type="ECO:0000313" key="4">
    <source>
        <dbReference type="EMBL" id="NDV89873.1"/>
    </source>
</evidence>
<dbReference type="Proteomes" id="UP000470213">
    <property type="component" value="Unassembled WGS sequence"/>
</dbReference>
<dbReference type="Pfam" id="PF01501">
    <property type="entry name" value="Glyco_transf_8"/>
    <property type="match status" value="1"/>
</dbReference>
<keyword evidence="5" id="KW-1185">Reference proteome</keyword>
<dbReference type="InterPro" id="IPR029044">
    <property type="entry name" value="Nucleotide-diphossugar_trans"/>
</dbReference>
<dbReference type="Gene3D" id="3.40.50.720">
    <property type="entry name" value="NAD(P)-binding Rossmann-like Domain"/>
    <property type="match status" value="1"/>
</dbReference>
<gene>
    <name evidence="4" type="ORF">GTH32_01515</name>
</gene>
<dbReference type="GO" id="GO:0016757">
    <property type="term" value="F:glycosyltransferase activity"/>
    <property type="evidence" value="ECO:0007669"/>
    <property type="project" value="UniProtKB-KW"/>
</dbReference>
<keyword evidence="1" id="KW-0328">Glycosyltransferase</keyword>
<dbReference type="RefSeq" id="WP_163083460.1">
    <property type="nucleotide sequence ID" value="NZ_JAAAWN010000001.1"/>
</dbReference>
<name>A0A7X5LID8_9ALTE</name>
<dbReference type="SUPFAM" id="SSF53448">
    <property type="entry name" value="Nucleotide-diphospho-sugar transferases"/>
    <property type="match status" value="1"/>
</dbReference>
<dbReference type="GO" id="GO:0046872">
    <property type="term" value="F:metal ion binding"/>
    <property type="evidence" value="ECO:0007669"/>
    <property type="project" value="UniProtKB-KW"/>
</dbReference>
<dbReference type="Gene3D" id="3.90.550.10">
    <property type="entry name" value="Spore Coat Polysaccharide Biosynthesis Protein SpsA, Chain A"/>
    <property type="match status" value="1"/>
</dbReference>
<evidence type="ECO:0000256" key="2">
    <source>
        <dbReference type="ARBA" id="ARBA00022679"/>
    </source>
</evidence>
<evidence type="ECO:0000313" key="5">
    <source>
        <dbReference type="Proteomes" id="UP000470213"/>
    </source>
</evidence>
<dbReference type="CDD" id="cd04194">
    <property type="entry name" value="GT8_A4GalT_like"/>
    <property type="match status" value="1"/>
</dbReference>
<organism evidence="4 5">
    <name type="scientific">Alteromonas profundi</name>
    <dbReference type="NCBI Taxonomy" id="2696062"/>
    <lineage>
        <taxon>Bacteria</taxon>
        <taxon>Pseudomonadati</taxon>
        <taxon>Pseudomonadota</taxon>
        <taxon>Gammaproteobacteria</taxon>
        <taxon>Alteromonadales</taxon>
        <taxon>Alteromonadaceae</taxon>
        <taxon>Alteromonas/Salinimonas group</taxon>
        <taxon>Alteromonas</taxon>
    </lineage>
</organism>
<evidence type="ECO:0000256" key="3">
    <source>
        <dbReference type="ARBA" id="ARBA00022723"/>
    </source>
</evidence>
<keyword evidence="3" id="KW-0479">Metal-binding</keyword>
<comment type="caution">
    <text evidence="4">The sequence shown here is derived from an EMBL/GenBank/DDBJ whole genome shotgun (WGS) entry which is preliminary data.</text>
</comment>
<dbReference type="EMBL" id="JAAAWN010000001">
    <property type="protein sequence ID" value="NDV89873.1"/>
    <property type="molecule type" value="Genomic_DNA"/>
</dbReference>
<dbReference type="InterPro" id="IPR002495">
    <property type="entry name" value="Glyco_trans_8"/>
</dbReference>
<keyword evidence="2" id="KW-0808">Transferase</keyword>
<dbReference type="InterPro" id="IPR050748">
    <property type="entry name" value="Glycosyltrans_8_dom-fam"/>
</dbReference>
<dbReference type="PANTHER" id="PTHR13778:SF47">
    <property type="entry name" value="LIPOPOLYSACCHARIDE 1,3-GALACTOSYLTRANSFERASE"/>
    <property type="match status" value="1"/>
</dbReference>
<dbReference type="PANTHER" id="PTHR13778">
    <property type="entry name" value="GLYCOSYLTRANSFERASE 8 DOMAIN-CONTAINING PROTEIN"/>
    <property type="match status" value="1"/>
</dbReference>
<accession>A0A7X5LID8</accession>
<proteinExistence type="predicted"/>
<evidence type="ECO:0000256" key="1">
    <source>
        <dbReference type="ARBA" id="ARBA00022676"/>
    </source>
</evidence>
<reference evidence="4 5" key="1">
    <citation type="submission" date="2020-01" db="EMBL/GenBank/DDBJ databases">
        <authorList>
            <person name="Chen J."/>
            <person name="Zhu S."/>
            <person name="Yang J."/>
        </authorList>
    </citation>
    <scope>NUCLEOTIDE SEQUENCE [LARGE SCALE GENOMIC DNA]</scope>
    <source>
        <strain evidence="4 5">345S023</strain>
    </source>
</reference>
<protein>
    <recommendedName>
        <fullName evidence="6">Glycosyltransferase family 8 protein</fullName>
    </recommendedName>
</protein>
<dbReference type="AlphaFoldDB" id="A0A7X5LID8"/>
<sequence>MIDVAFCIDDDFAPYLAVSLASLLKNTESPVSTYIIGNLSEAVKHRLRTFESESTRINFVTHNLNMVQSELSERYQGRLNGVTFVRYALAELLPHLNKVIYLDADILVTGDIKALWTASLNQQVAGAVEDHSLMTQNRPKTLGLLSQSYFNAGVMVIDLAKWRERDIFTRLMHIHSPKTLWEYNDQDVLNVVLDEQTQYLDAKFNGQTYTLAHHLVETPVIVHFTGQEKPWHLSSAHPYTELYRTFFEKVPFENNTLSLFLDSEDNSILEKLKETFTTSAHIVIWGAGARGRRIIKAIEQKLPHIVIKQVVDTHLTGNCFSFAIVPPEQMMTENVEAVVVATLPHKQDITNSLRHTALTVI</sequence>
<evidence type="ECO:0008006" key="6">
    <source>
        <dbReference type="Google" id="ProtNLM"/>
    </source>
</evidence>